<evidence type="ECO:0000256" key="2">
    <source>
        <dbReference type="SAM" id="SignalP"/>
    </source>
</evidence>
<comment type="caution">
    <text evidence="3">The sequence shown here is derived from an EMBL/GenBank/DDBJ whole genome shotgun (WGS) entry which is preliminary data.</text>
</comment>
<feature type="chain" id="PRO_5046184469" evidence="2">
    <location>
        <begin position="20"/>
        <end position="560"/>
    </location>
</feature>
<keyword evidence="1" id="KW-0812">Transmembrane</keyword>
<evidence type="ECO:0000256" key="1">
    <source>
        <dbReference type="SAM" id="Phobius"/>
    </source>
</evidence>
<dbReference type="Proteomes" id="UP001433268">
    <property type="component" value="Unassembled WGS sequence"/>
</dbReference>
<keyword evidence="4" id="KW-1185">Reference proteome</keyword>
<proteinExistence type="predicted"/>
<reference evidence="3 4" key="1">
    <citation type="submission" date="2023-01" db="EMBL/GenBank/DDBJ databases">
        <title>Analysis of 21 Apiospora genomes using comparative genomics revels a genus with tremendous synthesis potential of carbohydrate active enzymes and secondary metabolites.</title>
        <authorList>
            <person name="Sorensen T."/>
        </authorList>
    </citation>
    <scope>NUCLEOTIDE SEQUENCE [LARGE SCALE GENOMIC DNA]</scope>
    <source>
        <strain evidence="3 4">CBS 114990</strain>
    </source>
</reference>
<feature type="signal peptide" evidence="2">
    <location>
        <begin position="1"/>
        <end position="19"/>
    </location>
</feature>
<keyword evidence="1" id="KW-0472">Membrane</keyword>
<organism evidence="3 4">
    <name type="scientific">Apiospora hydei</name>
    <dbReference type="NCBI Taxonomy" id="1337664"/>
    <lineage>
        <taxon>Eukaryota</taxon>
        <taxon>Fungi</taxon>
        <taxon>Dikarya</taxon>
        <taxon>Ascomycota</taxon>
        <taxon>Pezizomycotina</taxon>
        <taxon>Sordariomycetes</taxon>
        <taxon>Xylariomycetidae</taxon>
        <taxon>Amphisphaeriales</taxon>
        <taxon>Apiosporaceae</taxon>
        <taxon>Apiospora</taxon>
    </lineage>
</organism>
<feature type="transmembrane region" description="Helical" evidence="1">
    <location>
        <begin position="96"/>
        <end position="116"/>
    </location>
</feature>
<gene>
    <name evidence="3" type="ORF">PG997_010633</name>
</gene>
<sequence length="560" mass="63418">MQINTWFLAASLMPVLSSADDSARIIREQLDGNEHNLTRLNTVMAPPWVSSQAYRSSSSILWSCIVTLTACIYTALHLNVPGKRGWWPQLLRKLKWVAIGICFPEIVIYLAMVQYFEARWVAKELTKLQNLDDRANKEYIFDLKYGFFVVMGGLQVSLEHLSEKKPRNGRIFGDILVGSCHETLSSVGVVAIAQAGKFIYVSPESITDRCKANLVQKGLVALQITWMALQCICRTAYGLPLALLEIHTMVHVMCGIIMYSFWLKKPVDITSTETVNLDGFQDTFHMLFFESCAWDLIEGEHILLVPVVSRKVPFFDKWTINDNQEQNSYKPARSRFTNQLMFELRSAWRGSKVVQGLPTSHNNNYQARLTWLVHTQDADGNLVYSQTVDTETEFSQKETILLQHTDHLPCGLRFIDQSIIISKAACDALNGAANVYRLLGGTNTESVEYYKPIIIGPDVGPDLGILGAFKPSLKRQSWAKYFHGKEMPGTRNSRNIFQRQSNIAPYLSSKDPRKIGEVMLEVIFEREISALILIPLTALYGGLHLVAWNCHFPSESEWIL</sequence>
<evidence type="ECO:0000313" key="4">
    <source>
        <dbReference type="Proteomes" id="UP001433268"/>
    </source>
</evidence>
<feature type="transmembrane region" description="Helical" evidence="1">
    <location>
        <begin position="243"/>
        <end position="262"/>
    </location>
</feature>
<keyword evidence="2" id="KW-0732">Signal</keyword>
<name>A0ABR1VJP1_9PEZI</name>
<feature type="transmembrane region" description="Helical" evidence="1">
    <location>
        <begin position="59"/>
        <end position="76"/>
    </location>
</feature>
<evidence type="ECO:0000313" key="3">
    <source>
        <dbReference type="EMBL" id="KAK8070430.1"/>
    </source>
</evidence>
<accession>A0ABR1VJP1</accession>
<keyword evidence="1" id="KW-1133">Transmembrane helix</keyword>
<protein>
    <submittedName>
        <fullName evidence="3">Uncharacterized protein</fullName>
    </submittedName>
</protein>
<dbReference type="GeneID" id="92048008"/>
<dbReference type="RefSeq" id="XP_066664238.1">
    <property type="nucleotide sequence ID" value="XM_066814948.1"/>
</dbReference>
<dbReference type="EMBL" id="JAQQWN010000008">
    <property type="protein sequence ID" value="KAK8070430.1"/>
    <property type="molecule type" value="Genomic_DNA"/>
</dbReference>
<dbReference type="PANTHER" id="PTHR35043:SF7">
    <property type="entry name" value="TRANSCRIPTION FACTOR DOMAIN-CONTAINING PROTEIN"/>
    <property type="match status" value="1"/>
</dbReference>
<dbReference type="PANTHER" id="PTHR35043">
    <property type="entry name" value="TRANSCRIPTION FACTOR DOMAIN-CONTAINING PROTEIN"/>
    <property type="match status" value="1"/>
</dbReference>